<reference evidence="2 3" key="1">
    <citation type="submission" date="2019-06" db="EMBL/GenBank/DDBJ databases">
        <title>Whole genome shotgun sequence of Streptomyces spinoverrucosus NBRC 14228.</title>
        <authorList>
            <person name="Hosoyama A."/>
            <person name="Uohara A."/>
            <person name="Ohji S."/>
            <person name="Ichikawa N."/>
        </authorList>
    </citation>
    <scope>NUCLEOTIDE SEQUENCE [LARGE SCALE GENOMIC DNA]</scope>
    <source>
        <strain evidence="2 3">NBRC 14228</strain>
    </source>
</reference>
<name>A0A4Y3V974_9ACTN</name>
<accession>A0A4Y3V974</accession>
<dbReference type="AlphaFoldDB" id="A0A4Y3V974"/>
<dbReference type="OrthoDB" id="4256231at2"/>
<evidence type="ECO:0000313" key="2">
    <source>
        <dbReference type="EMBL" id="GEC02945.1"/>
    </source>
</evidence>
<keyword evidence="1" id="KW-0472">Membrane</keyword>
<keyword evidence="1" id="KW-1133">Transmembrane helix</keyword>
<keyword evidence="1" id="KW-0812">Transmembrane</keyword>
<proteinExistence type="predicted"/>
<dbReference type="Proteomes" id="UP000317881">
    <property type="component" value="Unassembled WGS sequence"/>
</dbReference>
<gene>
    <name evidence="2" type="ORF">SSP24_06000</name>
</gene>
<keyword evidence="3" id="KW-1185">Reference proteome</keyword>
<feature type="transmembrane region" description="Helical" evidence="1">
    <location>
        <begin position="35"/>
        <end position="52"/>
    </location>
</feature>
<dbReference type="EMBL" id="BJND01000005">
    <property type="protein sequence ID" value="GEC02945.1"/>
    <property type="molecule type" value="Genomic_DNA"/>
</dbReference>
<protein>
    <submittedName>
        <fullName evidence="2">Uncharacterized protein</fullName>
    </submittedName>
</protein>
<feature type="transmembrane region" description="Helical" evidence="1">
    <location>
        <begin position="12"/>
        <end position="29"/>
    </location>
</feature>
<comment type="caution">
    <text evidence="2">The sequence shown here is derived from an EMBL/GenBank/DDBJ whole genome shotgun (WGS) entry which is preliminary data.</text>
</comment>
<sequence>MQNLFISFLRTVVPYGVALVLTATGWLGIPVDSEAAASAVALGLGAAYYAVFRGLEALAERMAWRPLQLAAGLLLGWARPPQYEKPAVLPLRFQLDMDAMQKDLAAMRRVLGVDEDRR</sequence>
<evidence type="ECO:0000256" key="1">
    <source>
        <dbReference type="SAM" id="Phobius"/>
    </source>
</evidence>
<organism evidence="2 3">
    <name type="scientific">Streptomyces spinoverrucosus</name>
    <dbReference type="NCBI Taxonomy" id="284043"/>
    <lineage>
        <taxon>Bacteria</taxon>
        <taxon>Bacillati</taxon>
        <taxon>Actinomycetota</taxon>
        <taxon>Actinomycetes</taxon>
        <taxon>Kitasatosporales</taxon>
        <taxon>Streptomycetaceae</taxon>
        <taxon>Streptomyces</taxon>
    </lineage>
</organism>
<dbReference type="RefSeq" id="WP_141307162.1">
    <property type="nucleotide sequence ID" value="NZ_BJND01000005.1"/>
</dbReference>
<evidence type="ECO:0000313" key="3">
    <source>
        <dbReference type="Proteomes" id="UP000317881"/>
    </source>
</evidence>